<name>A0ABW5NN54_9SPHI</name>
<dbReference type="RefSeq" id="WP_380869959.1">
    <property type="nucleotide sequence ID" value="NZ_JBHUMA010000006.1"/>
</dbReference>
<evidence type="ECO:0000313" key="2">
    <source>
        <dbReference type="Proteomes" id="UP001597393"/>
    </source>
</evidence>
<comment type="caution">
    <text evidence="1">The sequence shown here is derived from an EMBL/GenBank/DDBJ whole genome shotgun (WGS) entry which is preliminary data.</text>
</comment>
<accession>A0ABW5NN54</accession>
<dbReference type="EMBL" id="JBHUMA010000006">
    <property type="protein sequence ID" value="MFD2599835.1"/>
    <property type="molecule type" value="Genomic_DNA"/>
</dbReference>
<keyword evidence="2" id="KW-1185">Reference proteome</keyword>
<protein>
    <submittedName>
        <fullName evidence="1">Uncharacterized protein</fullName>
    </submittedName>
</protein>
<dbReference type="Proteomes" id="UP001597393">
    <property type="component" value="Unassembled WGS sequence"/>
</dbReference>
<evidence type="ECO:0000313" key="1">
    <source>
        <dbReference type="EMBL" id="MFD2599835.1"/>
    </source>
</evidence>
<reference evidence="2" key="1">
    <citation type="journal article" date="2019" name="Int. J. Syst. Evol. Microbiol.">
        <title>The Global Catalogue of Microorganisms (GCM) 10K type strain sequencing project: providing services to taxonomists for standard genome sequencing and annotation.</title>
        <authorList>
            <consortium name="The Broad Institute Genomics Platform"/>
            <consortium name="The Broad Institute Genome Sequencing Center for Infectious Disease"/>
            <person name="Wu L."/>
            <person name="Ma J."/>
        </authorList>
    </citation>
    <scope>NUCLEOTIDE SEQUENCE [LARGE SCALE GENOMIC DNA]</scope>
    <source>
        <strain evidence="2">KCTC 42248</strain>
    </source>
</reference>
<proteinExistence type="predicted"/>
<sequence>MTHQEAINKGIAYFKNHVSGNGIEEEKGFHMVEENEEFSIFLDNNTADPEDPALLNLKGDDSHKKFLDRYKTMEKNASYCEIIENSAYRVCAIPNE</sequence>
<gene>
    <name evidence="1" type="ORF">ACFSQ3_12820</name>
</gene>
<organism evidence="1 2">
    <name type="scientific">Sphingobacterium corticis</name>
    <dbReference type="NCBI Taxonomy" id="1812823"/>
    <lineage>
        <taxon>Bacteria</taxon>
        <taxon>Pseudomonadati</taxon>
        <taxon>Bacteroidota</taxon>
        <taxon>Sphingobacteriia</taxon>
        <taxon>Sphingobacteriales</taxon>
        <taxon>Sphingobacteriaceae</taxon>
        <taxon>Sphingobacterium</taxon>
    </lineage>
</organism>